<accession>A0AAV5UC58</accession>
<feature type="non-terminal residue" evidence="1">
    <location>
        <position position="134"/>
    </location>
</feature>
<reference evidence="1" key="1">
    <citation type="submission" date="2023-10" db="EMBL/GenBank/DDBJ databases">
        <title>Genome assembly of Pristionchus species.</title>
        <authorList>
            <person name="Yoshida K."/>
            <person name="Sommer R.J."/>
        </authorList>
    </citation>
    <scope>NUCLEOTIDE SEQUENCE</scope>
    <source>
        <strain evidence="1">RS0144</strain>
    </source>
</reference>
<dbReference type="Proteomes" id="UP001432027">
    <property type="component" value="Unassembled WGS sequence"/>
</dbReference>
<keyword evidence="2" id="KW-1185">Reference proteome</keyword>
<proteinExistence type="predicted"/>
<organism evidence="1 2">
    <name type="scientific">Pristionchus entomophagus</name>
    <dbReference type="NCBI Taxonomy" id="358040"/>
    <lineage>
        <taxon>Eukaryota</taxon>
        <taxon>Metazoa</taxon>
        <taxon>Ecdysozoa</taxon>
        <taxon>Nematoda</taxon>
        <taxon>Chromadorea</taxon>
        <taxon>Rhabditida</taxon>
        <taxon>Rhabditina</taxon>
        <taxon>Diplogasteromorpha</taxon>
        <taxon>Diplogasteroidea</taxon>
        <taxon>Neodiplogasteridae</taxon>
        <taxon>Pristionchus</taxon>
    </lineage>
</organism>
<feature type="non-terminal residue" evidence="1">
    <location>
        <position position="1"/>
    </location>
</feature>
<evidence type="ECO:0000313" key="2">
    <source>
        <dbReference type="Proteomes" id="UP001432027"/>
    </source>
</evidence>
<protein>
    <submittedName>
        <fullName evidence="1">Uncharacterized protein</fullName>
    </submittedName>
</protein>
<sequence>TSSPSSPLLPFVMPIAVKLEKLKNLQRKFMEYEWDVSQERAEIDLLGDTYRKAYDVMVELTENGPAHAGFINALALFKRRRERNKANDEWSFTREIQYGLCEALELCFASLAYRATGVEFESEETNVMAVSDAK</sequence>
<evidence type="ECO:0000313" key="1">
    <source>
        <dbReference type="EMBL" id="GMT03910.1"/>
    </source>
</evidence>
<comment type="caution">
    <text evidence="1">The sequence shown here is derived from an EMBL/GenBank/DDBJ whole genome shotgun (WGS) entry which is preliminary data.</text>
</comment>
<dbReference type="EMBL" id="BTSX01000006">
    <property type="protein sequence ID" value="GMT03910.1"/>
    <property type="molecule type" value="Genomic_DNA"/>
</dbReference>
<gene>
    <name evidence="1" type="ORF">PENTCL1PPCAC_26084</name>
</gene>
<dbReference type="AlphaFoldDB" id="A0AAV5UC58"/>
<name>A0AAV5UC58_9BILA</name>